<protein>
    <submittedName>
        <fullName evidence="3">Uncharacterized protein</fullName>
    </submittedName>
</protein>
<feature type="signal peptide" evidence="2">
    <location>
        <begin position="1"/>
        <end position="26"/>
    </location>
</feature>
<evidence type="ECO:0000256" key="1">
    <source>
        <dbReference type="SAM" id="MobiDB-lite"/>
    </source>
</evidence>
<evidence type="ECO:0000313" key="4">
    <source>
        <dbReference type="Proteomes" id="UP000247540"/>
    </source>
</evidence>
<evidence type="ECO:0000256" key="2">
    <source>
        <dbReference type="SAM" id="SignalP"/>
    </source>
</evidence>
<feature type="compositionally biased region" description="Polar residues" evidence="1">
    <location>
        <begin position="29"/>
        <end position="41"/>
    </location>
</feature>
<comment type="caution">
    <text evidence="3">The sequence shown here is derived from an EMBL/GenBank/DDBJ whole genome shotgun (WGS) entry which is preliminary data.</text>
</comment>
<organism evidence="3 4">
    <name type="scientific">Xylophilus ampelinus</name>
    <dbReference type="NCBI Taxonomy" id="54067"/>
    <lineage>
        <taxon>Bacteria</taxon>
        <taxon>Pseudomonadati</taxon>
        <taxon>Pseudomonadota</taxon>
        <taxon>Betaproteobacteria</taxon>
        <taxon>Burkholderiales</taxon>
        <taxon>Xylophilus</taxon>
    </lineage>
</organism>
<keyword evidence="4" id="KW-1185">Reference proteome</keyword>
<accession>A0A318SLL6</accession>
<sequence length="114" mass="11049">MIHLPTIRIRAAHVAVTTLVFLAAGAAAQGTSGDGSPQGATAPSAHDHPAAVAGGTPHAGAGHDGRPRKAAAPKREGDLGRAPFGTGGRRHDASDAGAPSPKPKGDSGGTAGTR</sequence>
<feature type="chain" id="PRO_5016271052" evidence="2">
    <location>
        <begin position="27"/>
        <end position="114"/>
    </location>
</feature>
<reference evidence="3 4" key="1">
    <citation type="submission" date="2018-06" db="EMBL/GenBank/DDBJ databases">
        <title>Genomic Encyclopedia of Type Strains, Phase III (KMG-III): the genomes of soil and plant-associated and newly described type strains.</title>
        <authorList>
            <person name="Whitman W."/>
        </authorList>
    </citation>
    <scope>NUCLEOTIDE SEQUENCE [LARGE SCALE GENOMIC DNA]</scope>
    <source>
        <strain evidence="3 4">CECT 7646</strain>
    </source>
</reference>
<dbReference type="Proteomes" id="UP000247540">
    <property type="component" value="Unassembled WGS sequence"/>
</dbReference>
<name>A0A318SLL6_9BURK</name>
<gene>
    <name evidence="3" type="ORF">DFQ15_11056</name>
</gene>
<dbReference type="RefSeq" id="WP_110465529.1">
    <property type="nucleotide sequence ID" value="NZ_JAMOFZ010000010.1"/>
</dbReference>
<dbReference type="AlphaFoldDB" id="A0A318SLL6"/>
<dbReference type="EMBL" id="QJTC01000010">
    <property type="protein sequence ID" value="PYE78028.1"/>
    <property type="molecule type" value="Genomic_DNA"/>
</dbReference>
<proteinExistence type="predicted"/>
<feature type="compositionally biased region" description="Basic and acidic residues" evidence="1">
    <location>
        <begin position="61"/>
        <end position="79"/>
    </location>
</feature>
<feature type="region of interest" description="Disordered" evidence="1">
    <location>
        <begin position="28"/>
        <end position="114"/>
    </location>
</feature>
<evidence type="ECO:0000313" key="3">
    <source>
        <dbReference type="EMBL" id="PYE78028.1"/>
    </source>
</evidence>
<keyword evidence="2" id="KW-0732">Signal</keyword>